<evidence type="ECO:0000313" key="2">
    <source>
        <dbReference type="Proteomes" id="UP000594513"/>
    </source>
</evidence>
<proteinExistence type="predicted"/>
<reference evidence="1 2" key="1">
    <citation type="journal article" date="2018" name="Emerg. Microbes Infect.">
        <title>Genomic analysis of oral Campylobacter concisus strains identified a potential bacterial molecular marker associated with active Crohn's disease.</title>
        <authorList>
            <person name="Liu F."/>
            <person name="Ma R."/>
            <person name="Tay C.Y.A."/>
            <person name="Octavia S."/>
            <person name="Lan R."/>
            <person name="Chung H.K.L."/>
            <person name="Riordan S.M."/>
            <person name="Grimm M.C."/>
            <person name="Leong R.W."/>
            <person name="Tanaka M.M."/>
            <person name="Connor S."/>
            <person name="Zhang L."/>
        </authorList>
    </citation>
    <scope>NUCLEOTIDE SEQUENCE [LARGE SCALE GENOMIC DNA]</scope>
    <source>
        <strain evidence="1 2">P27CDO-S2</strain>
    </source>
</reference>
<accession>A0AAE7P153</accession>
<dbReference type="Proteomes" id="UP000594513">
    <property type="component" value="Chromosome"/>
</dbReference>
<dbReference type="InterPro" id="IPR036514">
    <property type="entry name" value="SGNH_hydro_sf"/>
</dbReference>
<dbReference type="RefSeq" id="WP_159070451.1">
    <property type="nucleotide sequence ID" value="NZ_CP049272.1"/>
</dbReference>
<name>A0AAE7P153_9BACT</name>
<evidence type="ECO:0000313" key="1">
    <source>
        <dbReference type="EMBL" id="QPH86246.1"/>
    </source>
</evidence>
<gene>
    <name evidence="1" type="ORF">CVT17_04330</name>
</gene>
<organism evidence="1 2">
    <name type="scientific">Campylobacter concisus</name>
    <dbReference type="NCBI Taxonomy" id="199"/>
    <lineage>
        <taxon>Bacteria</taxon>
        <taxon>Pseudomonadati</taxon>
        <taxon>Campylobacterota</taxon>
        <taxon>Epsilonproteobacteria</taxon>
        <taxon>Campylobacterales</taxon>
        <taxon>Campylobacteraceae</taxon>
        <taxon>Campylobacter</taxon>
    </lineage>
</organism>
<dbReference type="GO" id="GO:0016788">
    <property type="term" value="F:hydrolase activity, acting on ester bonds"/>
    <property type="evidence" value="ECO:0007669"/>
    <property type="project" value="UniProtKB-ARBA"/>
</dbReference>
<dbReference type="EMBL" id="CP049272">
    <property type="protein sequence ID" value="QPH86246.1"/>
    <property type="molecule type" value="Genomic_DNA"/>
</dbReference>
<dbReference type="Gene3D" id="3.40.50.1110">
    <property type="entry name" value="SGNH hydrolase"/>
    <property type="match status" value="1"/>
</dbReference>
<dbReference type="SUPFAM" id="SSF52266">
    <property type="entry name" value="SGNH hydrolase"/>
    <property type="match status" value="1"/>
</dbReference>
<sequence>MVVFAMVGLDVVLYVFAESRTSKTNFVDNKISKAEHFKINSEKQKDIVFVGSSRTFNHISTNIFKENNIGIYNFGVSGNFIGDYPFIVNAIKKVGAKEVVVSIRVSDLFKDYIERDVKIYTTDELMANFGTNKITFLKTLPDYLASLHLFLRYSEAIYNRVIMTYGKFTPKTATNVNNFSVENFFNIEANSDCELINTSEVNSNFTKDKKIIVAKCSNGDNILFANTIPRENYGKVIELKELNLNTLKYMQNYIIDPLVKNGMKVIILLEPMFDGMRLQYSINEIISAIKNAKIVDLTNLKFGDEELSDWEHLNYLGRKRYSEFLVKLYLNGGL</sequence>
<protein>
    <submittedName>
        <fullName evidence="1">Uncharacterized protein</fullName>
    </submittedName>
</protein>
<dbReference type="AlphaFoldDB" id="A0AAE7P153"/>